<dbReference type="AlphaFoldDB" id="C5LM45"/>
<dbReference type="InParanoid" id="C5LM45"/>
<gene>
    <name evidence="2" type="ORF">Pmar_PMAR008957</name>
</gene>
<feature type="compositionally biased region" description="Polar residues" evidence="1">
    <location>
        <begin position="232"/>
        <end position="246"/>
    </location>
</feature>
<dbReference type="RefSeq" id="XP_002769458.1">
    <property type="nucleotide sequence ID" value="XM_002769412.1"/>
</dbReference>
<dbReference type="GeneID" id="9055080"/>
<accession>C5LM45</accession>
<evidence type="ECO:0000256" key="1">
    <source>
        <dbReference type="SAM" id="MobiDB-lite"/>
    </source>
</evidence>
<protein>
    <submittedName>
        <fullName evidence="2">Uncharacterized protein</fullName>
    </submittedName>
</protein>
<feature type="region of interest" description="Disordered" evidence="1">
    <location>
        <begin position="149"/>
        <end position="182"/>
    </location>
</feature>
<keyword evidence="3" id="KW-1185">Reference proteome</keyword>
<dbReference type="OrthoDB" id="406314at2759"/>
<feature type="compositionally biased region" description="Basic and acidic residues" evidence="1">
    <location>
        <begin position="218"/>
        <end position="231"/>
    </location>
</feature>
<feature type="region of interest" description="Disordered" evidence="1">
    <location>
        <begin position="218"/>
        <end position="255"/>
    </location>
</feature>
<reference evidence="2 3" key="1">
    <citation type="submission" date="2008-07" db="EMBL/GenBank/DDBJ databases">
        <authorList>
            <person name="El-Sayed N."/>
            <person name="Caler E."/>
            <person name="Inman J."/>
            <person name="Amedeo P."/>
            <person name="Hass B."/>
            <person name="Wortman J."/>
        </authorList>
    </citation>
    <scope>NUCLEOTIDE SEQUENCE [LARGE SCALE GENOMIC DNA]</scope>
    <source>
        <strain evidence="3">ATCC 50983 / TXsc</strain>
    </source>
</reference>
<organism evidence="3">
    <name type="scientific">Perkinsus marinus (strain ATCC 50983 / TXsc)</name>
    <dbReference type="NCBI Taxonomy" id="423536"/>
    <lineage>
        <taxon>Eukaryota</taxon>
        <taxon>Sar</taxon>
        <taxon>Alveolata</taxon>
        <taxon>Perkinsozoa</taxon>
        <taxon>Perkinsea</taxon>
        <taxon>Perkinsida</taxon>
        <taxon>Perkinsidae</taxon>
        <taxon>Perkinsus</taxon>
    </lineage>
</organism>
<sequence>MPARQERRAWRVTYNKSPHHHGKFAVKHYVFHDWRYKFTFYNVADPRPVISTVLGSLSGDAAVTCDFAWYFPGTQEYLVETRKTEEAQEDTKELLFQGYEHYLKANYVDMEHRKTYTGATVTITEEAGPFLRMAAHHGRMPAQEIVYEYDPPPRDETRPRPSQGPPEEIETPSLVRPSRCDPSLGEGYVLSMATRIQDDASAIDQRIEALRAEIEKLSRSPPTDHRVRDHASTVTMNDTPTTGGTSKDQDGPSTIPLPSVDMLLEAAAKEVEEIEVFLGLRPREDHRSGQDQIIGPAVAEHIERLYKSALKLLRQTLCLDKHFSAIESRWGTDRDCAFPEILHASEVFSEVIERNRTESAETSGHTEEILRLYEKYEGLAPVLDGLMGTCESLEARSEYIISARRFMTELQAMETRIGHLQRLLDTVR</sequence>
<name>C5LM45_PERM5</name>
<evidence type="ECO:0000313" key="2">
    <source>
        <dbReference type="EMBL" id="EER02176.1"/>
    </source>
</evidence>
<dbReference type="Proteomes" id="UP000007800">
    <property type="component" value="Unassembled WGS sequence"/>
</dbReference>
<dbReference type="OMA" id="ERDSTTC"/>
<proteinExistence type="predicted"/>
<evidence type="ECO:0000313" key="3">
    <source>
        <dbReference type="Proteomes" id="UP000007800"/>
    </source>
</evidence>
<dbReference type="EMBL" id="GG683392">
    <property type="protein sequence ID" value="EER02176.1"/>
    <property type="molecule type" value="Genomic_DNA"/>
</dbReference>